<dbReference type="SMART" id="SM00014">
    <property type="entry name" value="acidPPc"/>
    <property type="match status" value="1"/>
</dbReference>
<feature type="transmembrane region" description="Helical" evidence="1">
    <location>
        <begin position="179"/>
        <end position="197"/>
    </location>
</feature>
<feature type="transmembrane region" description="Helical" evidence="1">
    <location>
        <begin position="108"/>
        <end position="127"/>
    </location>
</feature>
<dbReference type="EMBL" id="CAFBRC010000051">
    <property type="protein sequence ID" value="CAB5075926.1"/>
    <property type="molecule type" value="Genomic_DNA"/>
</dbReference>
<evidence type="ECO:0000313" key="6">
    <source>
        <dbReference type="EMBL" id="CAB5075926.1"/>
    </source>
</evidence>
<gene>
    <name evidence="3" type="ORF">UFOPK2342_01336</name>
    <name evidence="4" type="ORF">UFOPK2423_01241</name>
    <name evidence="5" type="ORF">UFOPK3266_01312</name>
    <name evidence="6" type="ORF">UFOPK4367_00885</name>
</gene>
<dbReference type="EMBL" id="CAEZXB010000031">
    <property type="protein sequence ID" value="CAB4683563.1"/>
    <property type="molecule type" value="Genomic_DNA"/>
</dbReference>
<feature type="transmembrane region" description="Helical" evidence="1">
    <location>
        <begin position="203"/>
        <end position="223"/>
    </location>
</feature>
<accession>A0A6J6Q0N9</accession>
<feature type="domain" description="Phosphatidic acid phosphatase type 2/haloperoxidase" evidence="2">
    <location>
        <begin position="107"/>
        <end position="221"/>
    </location>
</feature>
<dbReference type="EMBL" id="CAEZXN010000032">
    <property type="protein sequence ID" value="CAB4702338.1"/>
    <property type="molecule type" value="Genomic_DNA"/>
</dbReference>
<feature type="transmembrane region" description="Helical" evidence="1">
    <location>
        <begin position="30"/>
        <end position="50"/>
    </location>
</feature>
<sequence length="236" mass="25867">MNAENSTDAQYTVTVDLQRRRQMSTALRRSSLLLALFALNTLLVTQAKWYRSIDEKIGDRDALRLTGLNRHIVLWLDNLGLRGLSATLLLIAALAISIRFKSWRPLNLAFLSLIGLNLVVGALKIIIGRSKPLDGVDNFDVSGIGSYPSGHAANAILTWGVLAYLIYRYTHRAIHRATFLAVTVSIVTGVVAVVSLYRNTHWLSDLIGGVLIGAALLVLVMAVDRFVPSAKQPVQP</sequence>
<evidence type="ECO:0000256" key="1">
    <source>
        <dbReference type="SAM" id="Phobius"/>
    </source>
</evidence>
<name>A0A6J6Q0N9_9ZZZZ</name>
<feature type="transmembrane region" description="Helical" evidence="1">
    <location>
        <begin position="147"/>
        <end position="167"/>
    </location>
</feature>
<dbReference type="EMBL" id="CAFBAA010000040">
    <property type="protein sequence ID" value="CAB4844964.1"/>
    <property type="molecule type" value="Genomic_DNA"/>
</dbReference>
<evidence type="ECO:0000259" key="2">
    <source>
        <dbReference type="SMART" id="SM00014"/>
    </source>
</evidence>
<proteinExistence type="predicted"/>
<dbReference type="PANTHER" id="PTHR14969:SF13">
    <property type="entry name" value="AT30094P"/>
    <property type="match status" value="1"/>
</dbReference>
<evidence type="ECO:0000313" key="3">
    <source>
        <dbReference type="EMBL" id="CAB4683563.1"/>
    </source>
</evidence>
<protein>
    <submittedName>
        <fullName evidence="4">Unannotated protein</fullName>
    </submittedName>
</protein>
<dbReference type="SUPFAM" id="SSF48317">
    <property type="entry name" value="Acid phosphatase/Vanadium-dependent haloperoxidase"/>
    <property type="match status" value="1"/>
</dbReference>
<keyword evidence="1" id="KW-0812">Transmembrane</keyword>
<dbReference type="InterPro" id="IPR036938">
    <property type="entry name" value="PAP2/HPO_sf"/>
</dbReference>
<reference evidence="4" key="1">
    <citation type="submission" date="2020-05" db="EMBL/GenBank/DDBJ databases">
        <authorList>
            <person name="Chiriac C."/>
            <person name="Salcher M."/>
            <person name="Ghai R."/>
            <person name="Kavagutti S V."/>
        </authorList>
    </citation>
    <scope>NUCLEOTIDE SEQUENCE</scope>
</reference>
<dbReference type="Gene3D" id="1.20.144.10">
    <property type="entry name" value="Phosphatidic acid phosphatase type 2/haloperoxidase"/>
    <property type="match status" value="1"/>
</dbReference>
<dbReference type="InterPro" id="IPR000326">
    <property type="entry name" value="PAP2/HPO"/>
</dbReference>
<dbReference type="AlphaFoldDB" id="A0A6J6Q0N9"/>
<feature type="transmembrane region" description="Helical" evidence="1">
    <location>
        <begin position="79"/>
        <end position="96"/>
    </location>
</feature>
<keyword evidence="1" id="KW-0472">Membrane</keyword>
<dbReference type="PANTHER" id="PTHR14969">
    <property type="entry name" value="SPHINGOSINE-1-PHOSPHATE PHOSPHOHYDROLASE"/>
    <property type="match status" value="1"/>
</dbReference>
<keyword evidence="1" id="KW-1133">Transmembrane helix</keyword>
<evidence type="ECO:0000313" key="5">
    <source>
        <dbReference type="EMBL" id="CAB4844964.1"/>
    </source>
</evidence>
<dbReference type="Pfam" id="PF01569">
    <property type="entry name" value="PAP2"/>
    <property type="match status" value="1"/>
</dbReference>
<organism evidence="4">
    <name type="scientific">freshwater metagenome</name>
    <dbReference type="NCBI Taxonomy" id="449393"/>
    <lineage>
        <taxon>unclassified sequences</taxon>
        <taxon>metagenomes</taxon>
        <taxon>ecological metagenomes</taxon>
    </lineage>
</organism>
<evidence type="ECO:0000313" key="4">
    <source>
        <dbReference type="EMBL" id="CAB4702338.1"/>
    </source>
</evidence>